<keyword evidence="2" id="KW-1185">Reference proteome</keyword>
<sequence>MVNVQRMMSESCDWRDTNNSRHLISVSSNFFGRTTSTSTVPSATVVRFSTSFTSCCTSIRPVALSWLCLIEYLGDHKLSLFLFFMLPQMVLVHHPVGFFWLSVLSKVGVKYKNFLATLLFSIHHHWSGLTSLVPPGFSTLQVTFVLNLSPLSCPSCVSLGGSMEEVPAQSISCYSWKFLWMGITNSVFSFNSGNELIYQRV</sequence>
<accession>A0AAQ3NUJ4</accession>
<gene>
    <name evidence="1" type="ORF">V8G54_012842</name>
</gene>
<evidence type="ECO:0000313" key="1">
    <source>
        <dbReference type="EMBL" id="WVZ15276.1"/>
    </source>
</evidence>
<dbReference type="Proteomes" id="UP001374535">
    <property type="component" value="Chromosome 4"/>
</dbReference>
<evidence type="ECO:0000313" key="2">
    <source>
        <dbReference type="Proteomes" id="UP001374535"/>
    </source>
</evidence>
<reference evidence="1 2" key="1">
    <citation type="journal article" date="2023" name="Life. Sci Alliance">
        <title>Evolutionary insights into 3D genome organization and epigenetic landscape of Vigna mungo.</title>
        <authorList>
            <person name="Junaid A."/>
            <person name="Singh B."/>
            <person name="Bhatia S."/>
        </authorList>
    </citation>
    <scope>NUCLEOTIDE SEQUENCE [LARGE SCALE GENOMIC DNA]</scope>
    <source>
        <strain evidence="1">Urdbean</strain>
    </source>
</reference>
<protein>
    <submittedName>
        <fullName evidence="1">Uncharacterized protein</fullName>
    </submittedName>
</protein>
<dbReference type="EMBL" id="CP144697">
    <property type="protein sequence ID" value="WVZ15276.1"/>
    <property type="molecule type" value="Genomic_DNA"/>
</dbReference>
<name>A0AAQ3NUJ4_VIGMU</name>
<dbReference type="AlphaFoldDB" id="A0AAQ3NUJ4"/>
<proteinExistence type="predicted"/>
<organism evidence="1 2">
    <name type="scientific">Vigna mungo</name>
    <name type="common">Black gram</name>
    <name type="synonym">Phaseolus mungo</name>
    <dbReference type="NCBI Taxonomy" id="3915"/>
    <lineage>
        <taxon>Eukaryota</taxon>
        <taxon>Viridiplantae</taxon>
        <taxon>Streptophyta</taxon>
        <taxon>Embryophyta</taxon>
        <taxon>Tracheophyta</taxon>
        <taxon>Spermatophyta</taxon>
        <taxon>Magnoliopsida</taxon>
        <taxon>eudicotyledons</taxon>
        <taxon>Gunneridae</taxon>
        <taxon>Pentapetalae</taxon>
        <taxon>rosids</taxon>
        <taxon>fabids</taxon>
        <taxon>Fabales</taxon>
        <taxon>Fabaceae</taxon>
        <taxon>Papilionoideae</taxon>
        <taxon>50 kb inversion clade</taxon>
        <taxon>NPAAA clade</taxon>
        <taxon>indigoferoid/millettioid clade</taxon>
        <taxon>Phaseoleae</taxon>
        <taxon>Vigna</taxon>
    </lineage>
</organism>